<dbReference type="SUPFAM" id="SSF54631">
    <property type="entry name" value="CBS-domain pair"/>
    <property type="match status" value="1"/>
</dbReference>
<protein>
    <submittedName>
        <fullName evidence="9">Eukaryotic translation initiation factor 3 subunit 7 (eIF-3) family protein</fullName>
    </submittedName>
</protein>
<dbReference type="Gene3D" id="3.10.580.10">
    <property type="entry name" value="CBS-domain"/>
    <property type="match status" value="1"/>
</dbReference>
<keyword evidence="5 7" id="KW-1133">Transmembrane helix</keyword>
<dbReference type="VEuPathDB" id="TriTrypDB:LdCL_300036300"/>
<evidence type="ECO:0000256" key="1">
    <source>
        <dbReference type="ARBA" id="ARBA00022490"/>
    </source>
</evidence>
<feature type="region of interest" description="Disordered" evidence="6">
    <location>
        <begin position="954"/>
        <end position="984"/>
    </location>
</feature>
<feature type="transmembrane region" description="Helical" evidence="7">
    <location>
        <begin position="589"/>
        <end position="612"/>
    </location>
</feature>
<keyword evidence="5 7" id="KW-0812">Transmembrane</keyword>
<dbReference type="InterPro" id="IPR007783">
    <property type="entry name" value="eIF3d"/>
</dbReference>
<organism evidence="9 10">
    <name type="scientific">Leishmania donovani</name>
    <dbReference type="NCBI Taxonomy" id="5661"/>
    <lineage>
        <taxon>Eukaryota</taxon>
        <taxon>Discoba</taxon>
        <taxon>Euglenozoa</taxon>
        <taxon>Kinetoplastea</taxon>
        <taxon>Metakinetoplastina</taxon>
        <taxon>Trypanosomatida</taxon>
        <taxon>Trypanosomatidae</taxon>
        <taxon>Leishmaniinae</taxon>
        <taxon>Leishmania</taxon>
    </lineage>
</organism>
<evidence type="ECO:0000259" key="8">
    <source>
        <dbReference type="PROSITE" id="PS51846"/>
    </source>
</evidence>
<proteinExistence type="predicted"/>
<evidence type="ECO:0000256" key="2">
    <source>
        <dbReference type="ARBA" id="ARBA00022540"/>
    </source>
</evidence>
<dbReference type="PROSITE" id="PS51846">
    <property type="entry name" value="CNNM"/>
    <property type="match status" value="1"/>
</dbReference>
<dbReference type="InterPro" id="IPR002550">
    <property type="entry name" value="CNNM"/>
</dbReference>
<dbReference type="VEuPathDB" id="TriTrypDB:LdCL_300036400"/>
<keyword evidence="3" id="KW-0694">RNA-binding</keyword>
<feature type="domain" description="CNNM transmembrane" evidence="8">
    <location>
        <begin position="500"/>
        <end position="680"/>
    </location>
</feature>
<dbReference type="GO" id="GO:0003723">
    <property type="term" value="F:RNA binding"/>
    <property type="evidence" value="ECO:0007669"/>
    <property type="project" value="UniProtKB-KW"/>
</dbReference>
<dbReference type="GO" id="GO:0016020">
    <property type="term" value="C:membrane"/>
    <property type="evidence" value="ECO:0007669"/>
    <property type="project" value="UniProtKB-UniRule"/>
</dbReference>
<comment type="caution">
    <text evidence="9">The sequence shown here is derived from an EMBL/GenBank/DDBJ whole genome shotgun (WGS) entry which is preliminary data.</text>
</comment>
<dbReference type="VEuPathDB" id="TriTrypDB:LDHU3_30.4090"/>
<evidence type="ECO:0000256" key="4">
    <source>
        <dbReference type="ARBA" id="ARBA00022917"/>
    </source>
</evidence>
<gene>
    <name evidence="9" type="ORF">CGC21_36235</name>
</gene>
<dbReference type="PANTHER" id="PTHR12399">
    <property type="entry name" value="EUKARYOTIC TRANSLATION INITIATION FACTOR 3 SUBUNIT 7"/>
    <property type="match status" value="1"/>
</dbReference>
<dbReference type="VEuPathDB" id="TriTrypDB:LdBPK_303070.1"/>
<keyword evidence="1" id="KW-0963">Cytoplasm</keyword>
<evidence type="ECO:0000313" key="10">
    <source>
        <dbReference type="Proteomes" id="UP000318447"/>
    </source>
</evidence>
<feature type="transmembrane region" description="Helical" evidence="7">
    <location>
        <begin position="619"/>
        <end position="639"/>
    </location>
</feature>
<feature type="transmembrane region" description="Helical" evidence="7">
    <location>
        <begin position="504"/>
        <end position="529"/>
    </location>
</feature>
<dbReference type="Proteomes" id="UP000318447">
    <property type="component" value="Unassembled WGS sequence"/>
</dbReference>
<dbReference type="GO" id="GO:0005852">
    <property type="term" value="C:eukaryotic translation initiation factor 3 complex"/>
    <property type="evidence" value="ECO:0007669"/>
    <property type="project" value="InterPro"/>
</dbReference>
<keyword evidence="2 9" id="KW-0396">Initiation factor</keyword>
<dbReference type="GO" id="GO:0003743">
    <property type="term" value="F:translation initiation factor activity"/>
    <property type="evidence" value="ECO:0007669"/>
    <property type="project" value="UniProtKB-KW"/>
</dbReference>
<evidence type="ECO:0000256" key="3">
    <source>
        <dbReference type="ARBA" id="ARBA00022884"/>
    </source>
</evidence>
<feature type="region of interest" description="Disordered" evidence="6">
    <location>
        <begin position="687"/>
        <end position="710"/>
    </location>
</feature>
<evidence type="ECO:0000256" key="7">
    <source>
        <dbReference type="SAM" id="Phobius"/>
    </source>
</evidence>
<reference evidence="10" key="1">
    <citation type="submission" date="2019-02" db="EMBL/GenBank/DDBJ databases">
        <title>FDA dAtabase for Regulatory Grade micrObial Sequences (FDA-ARGOS): Supporting development and validation of Infectious Disease Dx tests.</title>
        <authorList>
            <person name="Duncan R."/>
            <person name="Fisher C."/>
            <person name="Tallon L."/>
            <person name="Sadzewicz L."/>
            <person name="Sengamalay N."/>
            <person name="Ott S."/>
            <person name="Godinez A."/>
            <person name="Nagaraj S."/>
            <person name="Vavikolanu K."/>
            <person name="Nadendla S."/>
            <person name="Aluvathingal J."/>
            <person name="Sichtig H."/>
        </authorList>
    </citation>
    <scope>NUCLEOTIDE SEQUENCE [LARGE SCALE GENOMIC DNA]</scope>
    <source>
        <strain evidence="10">FDAARGOS_361</strain>
    </source>
</reference>
<evidence type="ECO:0000256" key="6">
    <source>
        <dbReference type="SAM" id="MobiDB-lite"/>
    </source>
</evidence>
<evidence type="ECO:0000256" key="5">
    <source>
        <dbReference type="PROSITE-ProRule" id="PRU01193"/>
    </source>
</evidence>
<accession>A0A504XA31</accession>
<dbReference type="VEuPathDB" id="TriTrypDB:LdBPK_303080.1"/>
<name>A0A504XA31_LEIDO</name>
<dbReference type="InterPro" id="IPR046342">
    <property type="entry name" value="CBS_dom_sf"/>
</dbReference>
<dbReference type="Pfam" id="PF01595">
    <property type="entry name" value="CNNM"/>
    <property type="match status" value="1"/>
</dbReference>
<keyword evidence="4" id="KW-0648">Protein biosynthesis</keyword>
<dbReference type="EMBL" id="RHLC01000011">
    <property type="protein sequence ID" value="TPP45856.1"/>
    <property type="molecule type" value="Genomic_DNA"/>
</dbReference>
<dbReference type="Pfam" id="PF05091">
    <property type="entry name" value="eIF-3_zeta"/>
    <property type="match status" value="1"/>
</dbReference>
<keyword evidence="5 7" id="KW-0472">Membrane</keyword>
<dbReference type="PANTHER" id="PTHR12399:SF0">
    <property type="entry name" value="EUKARYOTIC TRANSLATION INITIATION FACTOR 3 SUBUNIT D"/>
    <property type="match status" value="1"/>
</dbReference>
<feature type="compositionally biased region" description="Basic and acidic residues" evidence="6">
    <location>
        <begin position="700"/>
        <end position="710"/>
    </location>
</feature>
<feature type="compositionally biased region" description="Polar residues" evidence="6">
    <location>
        <begin position="954"/>
        <end position="966"/>
    </location>
</feature>
<feature type="region of interest" description="Disordered" evidence="6">
    <location>
        <begin position="86"/>
        <end position="127"/>
    </location>
</feature>
<dbReference type="VEuPathDB" id="TriTrypDB:LDHU3_30.4080"/>
<dbReference type="AlphaFoldDB" id="A0A504XA31"/>
<feature type="transmembrane region" description="Helical" evidence="7">
    <location>
        <begin position="562"/>
        <end position="583"/>
    </location>
</feature>
<evidence type="ECO:0000313" key="9">
    <source>
        <dbReference type="EMBL" id="TPP45856.1"/>
    </source>
</evidence>
<sequence length="984" mass="109614">MSFELPELYINPQFSWGPPEEEMKLDDGAPFELYSKADPLEALDWFTYKKEADVSDSDSDDEAVAANKRKAFKQVEDNARLNALRTEREKTVMFNPRNNGPRNAKLAAGKKGGKDSRNNNQRRNRRKVTELPNTYNASAMAVVQHVMKQTDMTKLRMSALPKVIELGLYGTPPIYNTGIEAATCARPLPLDESKYEEDYFMRGLTTEDPELRKIMGEAQRYPLVVVTDEILSLLMVCTRSSYPWHIRVLNYNNIWILVKGEDSNIEKQWVSETAGHEIRPSEGADNRAERISSLGEESTKVYDCFARASCAKSFAQIKTNRSPFSRKQPRMYSYRRYIMHDGTPDRYDIVVRCEVDALMPRTNDRVRCFALLEQCVVSEKDSSWRREGLLKNAASFLPIEYAHNGCKIARWTALSLLSDAKLMKIGFVTCEERMEKGQRVFDHKQHEVLSVQTYSPASLATQFGIDVSNMWAIVDHIMRPFIEGHSICPSILMKPGDNLSSTQMFWYSVAAVVCVASAGFFVGLQIALFSIDRLFLRVLSTTGTPKERQQAKSLLAVLKLQHWTLVALVLMNAVFVMTLPILLETMFDEITALIVSITAVLFAGEVLPLAVFVRWAIPVCSYFIHAIWFAIIVTAPVSYPMGKVLDRVLGHSEEPLDREDLAALIVGPRLGENEEESTMMEVTSVRVGDGDGGGESAQTAKEKSSPGQLRDSEVKMLQAAMLLSTDTVQQHLRTKAEDAFMLSSHDSLDRETILCILTTGYSRVPVYFGEDRRHIIGVLIVNSLVSLCFSHPDPPPLVSDYSLREVLRLSQEASLYDAYLAFRNGPSNMAIIYDPSGAMAGLLTLNDVLAILYNADPVAPATLSEQYLRRQRKMVELVEGMKVLQATKRVVPVSVSTSRLGGAGPQDVQKDDAQDQTATIGTLIPAPRHGLSLAKPTPLPRSFMPLAGDQLFASTPFLSTSSPTRSAESKTGHEGTALRGATSP</sequence>